<proteinExistence type="predicted"/>
<evidence type="ECO:0000313" key="2">
    <source>
        <dbReference type="Proteomes" id="UP000828390"/>
    </source>
</evidence>
<reference evidence="1" key="2">
    <citation type="submission" date="2020-11" db="EMBL/GenBank/DDBJ databases">
        <authorList>
            <person name="McCartney M.A."/>
            <person name="Auch B."/>
            <person name="Kono T."/>
            <person name="Mallez S."/>
            <person name="Becker A."/>
            <person name="Gohl D.M."/>
            <person name="Silverstein K.A.T."/>
            <person name="Koren S."/>
            <person name="Bechman K.B."/>
            <person name="Herman A."/>
            <person name="Abrahante J.E."/>
            <person name="Garbe J."/>
        </authorList>
    </citation>
    <scope>NUCLEOTIDE SEQUENCE</scope>
    <source>
        <strain evidence="1">Duluth1</strain>
        <tissue evidence="1">Whole animal</tissue>
    </source>
</reference>
<gene>
    <name evidence="1" type="ORF">DPMN_098380</name>
</gene>
<sequence length="87" mass="9895">MGPSMEPWGTPQKMFSDDEKLPDTSTGCFLSDKYDCNHFVISSLRPEARSFIKSMEWSPESKAFCKSKRTMPLNLPLSFSPLIKSDK</sequence>
<evidence type="ECO:0000313" key="1">
    <source>
        <dbReference type="EMBL" id="KAH3855811.1"/>
    </source>
</evidence>
<organism evidence="1 2">
    <name type="scientific">Dreissena polymorpha</name>
    <name type="common">Zebra mussel</name>
    <name type="synonym">Mytilus polymorpha</name>
    <dbReference type="NCBI Taxonomy" id="45954"/>
    <lineage>
        <taxon>Eukaryota</taxon>
        <taxon>Metazoa</taxon>
        <taxon>Spiralia</taxon>
        <taxon>Lophotrochozoa</taxon>
        <taxon>Mollusca</taxon>
        <taxon>Bivalvia</taxon>
        <taxon>Autobranchia</taxon>
        <taxon>Heteroconchia</taxon>
        <taxon>Euheterodonta</taxon>
        <taxon>Imparidentia</taxon>
        <taxon>Neoheterodontei</taxon>
        <taxon>Myida</taxon>
        <taxon>Dreissenoidea</taxon>
        <taxon>Dreissenidae</taxon>
        <taxon>Dreissena</taxon>
    </lineage>
</organism>
<name>A0A9D4R5F5_DREPO</name>
<dbReference type="AlphaFoldDB" id="A0A9D4R5F5"/>
<accession>A0A9D4R5F5</accession>
<comment type="caution">
    <text evidence="1">The sequence shown here is derived from an EMBL/GenBank/DDBJ whole genome shotgun (WGS) entry which is preliminary data.</text>
</comment>
<dbReference type="EMBL" id="JAIWYP010000003">
    <property type="protein sequence ID" value="KAH3855811.1"/>
    <property type="molecule type" value="Genomic_DNA"/>
</dbReference>
<reference evidence="1" key="1">
    <citation type="journal article" date="2019" name="bioRxiv">
        <title>The Genome of the Zebra Mussel, Dreissena polymorpha: A Resource for Invasive Species Research.</title>
        <authorList>
            <person name="McCartney M.A."/>
            <person name="Auch B."/>
            <person name="Kono T."/>
            <person name="Mallez S."/>
            <person name="Zhang Y."/>
            <person name="Obille A."/>
            <person name="Becker A."/>
            <person name="Abrahante J.E."/>
            <person name="Garbe J."/>
            <person name="Badalamenti J.P."/>
            <person name="Herman A."/>
            <person name="Mangelson H."/>
            <person name="Liachko I."/>
            <person name="Sullivan S."/>
            <person name="Sone E.D."/>
            <person name="Koren S."/>
            <person name="Silverstein K.A.T."/>
            <person name="Beckman K.B."/>
            <person name="Gohl D.M."/>
        </authorList>
    </citation>
    <scope>NUCLEOTIDE SEQUENCE</scope>
    <source>
        <strain evidence="1">Duluth1</strain>
        <tissue evidence="1">Whole animal</tissue>
    </source>
</reference>
<protein>
    <submittedName>
        <fullName evidence="1">Uncharacterized protein</fullName>
    </submittedName>
</protein>
<dbReference type="Proteomes" id="UP000828390">
    <property type="component" value="Unassembled WGS sequence"/>
</dbReference>
<keyword evidence="2" id="KW-1185">Reference proteome</keyword>